<proteinExistence type="predicted"/>
<name>A9WUZ1_RENSM</name>
<sequence length="79" mass="8279">MGWGTAQFRRAVQAVPVADLAAIELKSGVDAPSEEGQDGNDDGEFPPEHELEQAAVADESDSAKVDALPFARVEGAPPF</sequence>
<dbReference type="Proteomes" id="UP000002007">
    <property type="component" value="Chromosome"/>
</dbReference>
<accession>A9WUZ1</accession>
<evidence type="ECO:0000313" key="3">
    <source>
        <dbReference type="Proteomes" id="UP000002007"/>
    </source>
</evidence>
<feature type="compositionally biased region" description="Acidic residues" evidence="1">
    <location>
        <begin position="32"/>
        <end position="45"/>
    </location>
</feature>
<keyword evidence="3" id="KW-1185">Reference proteome</keyword>
<dbReference type="EMBL" id="CP000910">
    <property type="protein sequence ID" value="ABY25012.1"/>
    <property type="molecule type" value="Genomic_DNA"/>
</dbReference>
<evidence type="ECO:0000313" key="2">
    <source>
        <dbReference type="EMBL" id="ABY25012.1"/>
    </source>
</evidence>
<protein>
    <submittedName>
        <fullName evidence="2">Single-strand DNA binding protein</fullName>
    </submittedName>
</protein>
<dbReference type="HOGENOM" id="CLU_2603523_0_0_11"/>
<evidence type="ECO:0000256" key="1">
    <source>
        <dbReference type="SAM" id="MobiDB-lite"/>
    </source>
</evidence>
<gene>
    <name evidence="2" type="ordered locus">RSal33209_3298</name>
</gene>
<reference evidence="3" key="1">
    <citation type="journal article" date="2008" name="J. Bacteriol.">
        <title>Genome sequence of the fish pathogen Renibacterium salmoninarum suggests reductive evolution away from an environmental Arthrobacter ancestor.</title>
        <authorList>
            <person name="Wiens G.D."/>
            <person name="Rockey D.D."/>
            <person name="Wu Z."/>
            <person name="Chang J."/>
            <person name="Levy R."/>
            <person name="Crane S."/>
            <person name="Chen D.S."/>
            <person name="Capri G.R."/>
            <person name="Burnett J.R."/>
            <person name="Sudheesh P.S."/>
            <person name="Schipma M.J."/>
            <person name="Burd H."/>
            <person name="Bhattacharyya A."/>
            <person name="Rhodes L.D."/>
            <person name="Kaul R."/>
            <person name="Strom M.S."/>
        </authorList>
    </citation>
    <scope>NUCLEOTIDE SEQUENCE [LARGE SCALE GENOMIC DNA]</scope>
    <source>
        <strain evidence="3">ATCC 33209 / DSM 20767 / JCM 11484 / NBRC 15589 / NCIMB 2235</strain>
    </source>
</reference>
<dbReference type="KEGG" id="rsa:RSal33209_3298"/>
<organism evidence="2 3">
    <name type="scientific">Renibacterium salmoninarum (strain ATCC 33209 / DSM 20767 / JCM 11484 / NBRC 15589 / NCIMB 2235)</name>
    <dbReference type="NCBI Taxonomy" id="288705"/>
    <lineage>
        <taxon>Bacteria</taxon>
        <taxon>Bacillati</taxon>
        <taxon>Actinomycetota</taxon>
        <taxon>Actinomycetes</taxon>
        <taxon>Micrococcales</taxon>
        <taxon>Micrococcaceae</taxon>
        <taxon>Renibacterium</taxon>
    </lineage>
</organism>
<dbReference type="AlphaFoldDB" id="A9WUZ1"/>
<dbReference type="STRING" id="288705.RSal33209_3298"/>
<feature type="region of interest" description="Disordered" evidence="1">
    <location>
        <begin position="27"/>
        <end position="63"/>
    </location>
</feature>